<keyword evidence="4" id="KW-1185">Reference proteome</keyword>
<dbReference type="PANTHER" id="PTHR43767">
    <property type="entry name" value="LONG-CHAIN-FATTY-ACID--COA LIGASE"/>
    <property type="match status" value="1"/>
</dbReference>
<dbReference type="AlphaFoldDB" id="A0A4Q7VYQ9"/>
<accession>A0A4Q7VYQ9</accession>
<dbReference type="PANTHER" id="PTHR43767:SF1">
    <property type="entry name" value="NONRIBOSOMAL PEPTIDE SYNTHASE PES1 (EUROFUNG)-RELATED"/>
    <property type="match status" value="1"/>
</dbReference>
<dbReference type="Pfam" id="PF00501">
    <property type="entry name" value="AMP-binding"/>
    <property type="match status" value="1"/>
</dbReference>
<proteinExistence type="predicted"/>
<dbReference type="SUPFAM" id="SSF56801">
    <property type="entry name" value="Acetyl-CoA synthetase-like"/>
    <property type="match status" value="1"/>
</dbReference>
<evidence type="ECO:0000259" key="2">
    <source>
        <dbReference type="Pfam" id="PF00501"/>
    </source>
</evidence>
<dbReference type="OrthoDB" id="4332751at2"/>
<dbReference type="InterPro" id="IPR050237">
    <property type="entry name" value="ATP-dep_AMP-bd_enzyme"/>
</dbReference>
<reference evidence="3 4" key="1">
    <citation type="journal article" date="2015" name="Stand. Genomic Sci.">
        <title>Genomic Encyclopedia of Bacterial and Archaeal Type Strains, Phase III: the genomes of soil and plant-associated and newly described type strains.</title>
        <authorList>
            <person name="Whitman W.B."/>
            <person name="Woyke T."/>
            <person name="Klenk H.P."/>
            <person name="Zhou Y."/>
            <person name="Lilburn T.G."/>
            <person name="Beck B.J."/>
            <person name="De Vos P."/>
            <person name="Vandamme P."/>
            <person name="Eisen J.A."/>
            <person name="Garrity G."/>
            <person name="Hugenholtz P."/>
            <person name="Kyrpides N.C."/>
        </authorList>
    </citation>
    <scope>NUCLEOTIDE SEQUENCE [LARGE SCALE GENOMIC DNA]</scope>
    <source>
        <strain evidence="3 4">VKM Ac-2540</strain>
    </source>
</reference>
<sequence length="269" mass="28640">MTNLSQNLTESASMYPDHPAVRMDDHVLTYAALDDAASRMVTLLRGSGLEPGDRVGLMLPNVQFAISYYGILRAGGVVVPMNPLLGKREVEYYLRDSAAKLLIAWHDCAAEAEAGAKAAGPDCLAVAPGDWDFQAALAATPPATDPVSRSDDDIAVILYTPGTTSKPKGAELTHGCLNRNQAVTARALINAARVLSGERIGTRSTPPALLPRLPTPTSRRPVPVKLRRPAAPPPDLGLTTNTGRCGRSEDRQPGPNSSDTIHHSLAQRR</sequence>
<feature type="region of interest" description="Disordered" evidence="1">
    <location>
        <begin position="200"/>
        <end position="269"/>
    </location>
</feature>
<feature type="domain" description="AMP-dependent synthetase/ligase" evidence="2">
    <location>
        <begin position="9"/>
        <end position="180"/>
    </location>
</feature>
<dbReference type="InterPro" id="IPR000873">
    <property type="entry name" value="AMP-dep_synth/lig_dom"/>
</dbReference>
<gene>
    <name evidence="3" type="ORF">EV645_8037</name>
</gene>
<protein>
    <submittedName>
        <fullName evidence="3">AMP-binding enzyme</fullName>
    </submittedName>
</protein>
<dbReference type="Proteomes" id="UP000292027">
    <property type="component" value="Unassembled WGS sequence"/>
</dbReference>
<evidence type="ECO:0000313" key="3">
    <source>
        <dbReference type="EMBL" id="RZU01922.1"/>
    </source>
</evidence>
<dbReference type="Gene3D" id="3.40.50.980">
    <property type="match status" value="1"/>
</dbReference>
<evidence type="ECO:0000256" key="1">
    <source>
        <dbReference type="SAM" id="MobiDB-lite"/>
    </source>
</evidence>
<feature type="compositionally biased region" description="Low complexity" evidence="1">
    <location>
        <begin position="202"/>
        <end position="224"/>
    </location>
</feature>
<dbReference type="EMBL" id="SHKR01000018">
    <property type="protein sequence ID" value="RZU01922.1"/>
    <property type="molecule type" value="Genomic_DNA"/>
</dbReference>
<comment type="caution">
    <text evidence="3">The sequence shown here is derived from an EMBL/GenBank/DDBJ whole genome shotgun (WGS) entry which is preliminary data.</text>
</comment>
<evidence type="ECO:0000313" key="4">
    <source>
        <dbReference type="Proteomes" id="UP000292027"/>
    </source>
</evidence>
<organism evidence="3 4">
    <name type="scientific">Kribbella rubisoli</name>
    <dbReference type="NCBI Taxonomy" id="3075929"/>
    <lineage>
        <taxon>Bacteria</taxon>
        <taxon>Bacillati</taxon>
        <taxon>Actinomycetota</taxon>
        <taxon>Actinomycetes</taxon>
        <taxon>Propionibacteriales</taxon>
        <taxon>Kribbellaceae</taxon>
        <taxon>Kribbella</taxon>
    </lineage>
</organism>
<dbReference type="RefSeq" id="WP_130450087.1">
    <property type="nucleotide sequence ID" value="NZ_SHKR01000018.1"/>
</dbReference>
<name>A0A4Q7VYQ9_9ACTN</name>